<dbReference type="InterPro" id="IPR029063">
    <property type="entry name" value="SAM-dependent_MTases_sf"/>
</dbReference>
<dbReference type="GO" id="GO:0008168">
    <property type="term" value="F:methyltransferase activity"/>
    <property type="evidence" value="ECO:0007669"/>
    <property type="project" value="InterPro"/>
</dbReference>
<keyword evidence="3" id="KW-1185">Reference proteome</keyword>
<dbReference type="Pfam" id="PF01728">
    <property type="entry name" value="FtsJ"/>
    <property type="match status" value="1"/>
</dbReference>
<evidence type="ECO:0000313" key="3">
    <source>
        <dbReference type="Proteomes" id="UP000250140"/>
    </source>
</evidence>
<dbReference type="EMBL" id="KV748610">
    <property type="protein sequence ID" value="OCL14162.1"/>
    <property type="molecule type" value="Genomic_DNA"/>
</dbReference>
<dbReference type="GO" id="GO:0032259">
    <property type="term" value="P:methylation"/>
    <property type="evidence" value="ECO:0007669"/>
    <property type="project" value="InterPro"/>
</dbReference>
<gene>
    <name evidence="2" type="ORF">AOQ84DRAFT_309391</name>
</gene>
<feature type="non-terminal residue" evidence="2">
    <location>
        <position position="1"/>
    </location>
</feature>
<accession>A0A8E2JYU5</accession>
<dbReference type="Gene3D" id="3.40.50.150">
    <property type="entry name" value="Vaccinia Virus protein VP39"/>
    <property type="match status" value="1"/>
</dbReference>
<dbReference type="InterPro" id="IPR002877">
    <property type="entry name" value="RNA_MeTrfase_FtsJ_dom"/>
</dbReference>
<dbReference type="Proteomes" id="UP000250140">
    <property type="component" value="Unassembled WGS sequence"/>
</dbReference>
<dbReference type="AlphaFoldDB" id="A0A8E2JYU5"/>
<evidence type="ECO:0000259" key="1">
    <source>
        <dbReference type="Pfam" id="PF01728"/>
    </source>
</evidence>
<evidence type="ECO:0000313" key="2">
    <source>
        <dbReference type="EMBL" id="OCL14162.1"/>
    </source>
</evidence>
<proteinExistence type="predicted"/>
<dbReference type="SUPFAM" id="SSF53335">
    <property type="entry name" value="S-adenosyl-L-methionine-dependent methyltransferases"/>
    <property type="match status" value="1"/>
</dbReference>
<dbReference type="OrthoDB" id="417125at2759"/>
<feature type="domain" description="Ribosomal RNA methyltransferase FtsJ" evidence="1">
    <location>
        <begin position="121"/>
        <end position="298"/>
    </location>
</feature>
<sequence length="372" mass="41872">MTMPTTRVKEISDVLLQDAPKNLEESIDQSQCFRNQGAQRASSMITKYLLENVEEFRQLAKLRQQGWSNPEGDRYFQKQRHNADNADGKMAQVFYEMMKEIGEEMHQSTYALAISKTVSPTILDMCMAPGGFLATTLKINPGACALGFSLPISEGGHKVLLPKDPNVTLKFLDITMLAADMGVTDIPAEHPDARNLLPQQFDPSQLFDLVLCDGQVLRTHIRAAYRGMREARRLTVTQLAIGLEHVKIGGTMVVLLHKLEAIDTVSLLYSFNKFSSVKLFKPKKHHAKRSSFYMVATNIQSQHCEAVLAVEGLKRQWKVATFGTDVEYEEELRAACLNAEEVLEEFGIELVRLGREVWEIQANALERAPFIK</sequence>
<name>A0A8E2JYU5_9PEZI</name>
<protein>
    <recommendedName>
        <fullName evidence="1">Ribosomal RNA methyltransferase FtsJ domain-containing protein</fullName>
    </recommendedName>
</protein>
<organism evidence="2 3">
    <name type="scientific">Glonium stellatum</name>
    <dbReference type="NCBI Taxonomy" id="574774"/>
    <lineage>
        <taxon>Eukaryota</taxon>
        <taxon>Fungi</taxon>
        <taxon>Dikarya</taxon>
        <taxon>Ascomycota</taxon>
        <taxon>Pezizomycotina</taxon>
        <taxon>Dothideomycetes</taxon>
        <taxon>Pleosporomycetidae</taxon>
        <taxon>Gloniales</taxon>
        <taxon>Gloniaceae</taxon>
        <taxon>Glonium</taxon>
    </lineage>
</organism>
<reference evidence="2 3" key="1">
    <citation type="journal article" date="2016" name="Nat. Commun.">
        <title>Ectomycorrhizal ecology is imprinted in the genome of the dominant symbiotic fungus Cenococcum geophilum.</title>
        <authorList>
            <consortium name="DOE Joint Genome Institute"/>
            <person name="Peter M."/>
            <person name="Kohler A."/>
            <person name="Ohm R.A."/>
            <person name="Kuo A."/>
            <person name="Krutzmann J."/>
            <person name="Morin E."/>
            <person name="Arend M."/>
            <person name="Barry K.W."/>
            <person name="Binder M."/>
            <person name="Choi C."/>
            <person name="Clum A."/>
            <person name="Copeland A."/>
            <person name="Grisel N."/>
            <person name="Haridas S."/>
            <person name="Kipfer T."/>
            <person name="LaButti K."/>
            <person name="Lindquist E."/>
            <person name="Lipzen A."/>
            <person name="Maire R."/>
            <person name="Meier B."/>
            <person name="Mihaltcheva S."/>
            <person name="Molinier V."/>
            <person name="Murat C."/>
            <person name="Poggeler S."/>
            <person name="Quandt C.A."/>
            <person name="Sperisen C."/>
            <person name="Tritt A."/>
            <person name="Tisserant E."/>
            <person name="Crous P.W."/>
            <person name="Henrissat B."/>
            <person name="Nehls U."/>
            <person name="Egli S."/>
            <person name="Spatafora J.W."/>
            <person name="Grigoriev I.V."/>
            <person name="Martin F.M."/>
        </authorList>
    </citation>
    <scope>NUCLEOTIDE SEQUENCE [LARGE SCALE GENOMIC DNA]</scope>
    <source>
        <strain evidence="2 3">CBS 207.34</strain>
    </source>
</reference>